<keyword evidence="2" id="KW-1185">Reference proteome</keyword>
<proteinExistence type="predicted"/>
<protein>
    <submittedName>
        <fullName evidence="1">Uncharacterized protein</fullName>
    </submittedName>
</protein>
<dbReference type="Proteomes" id="UP000606193">
    <property type="component" value="Unassembled WGS sequence"/>
</dbReference>
<sequence length="279" mass="32286">MKVAFWSNIRKKGGVSTNMVCIAAVSAIAGIGRSVLLENHYNVNNLNGMLLSQEKIAMLHETGQYYNKYGIEYILKRLYTGTASEQLIRKASIPLLYSSIYYLPQSYIVNREVFDYEFELAHKDLFQSLESISDMVFIDTESRGNASSVQILEEADLVVVNIDQDKEDWDDYFENYASMLEKSVFLIGRYEKENPFNLELIQKQYHIPRGKMAVIPYNIDLHIAANEGRMIPFLNRNYLKSSRAENEYLMGEVKRAVIMLKENMTYLGKPDMMRRFGKN</sequence>
<gene>
    <name evidence="1" type="ORF">H8704_08400</name>
</gene>
<evidence type="ECO:0000313" key="2">
    <source>
        <dbReference type="Proteomes" id="UP000606193"/>
    </source>
</evidence>
<dbReference type="Gene3D" id="3.40.50.300">
    <property type="entry name" value="P-loop containing nucleotide triphosphate hydrolases"/>
    <property type="match status" value="1"/>
</dbReference>
<name>A0ABR7N1Y9_9FIRM</name>
<dbReference type="EMBL" id="JACRSX010000010">
    <property type="protein sequence ID" value="MBC8562646.1"/>
    <property type="molecule type" value="Genomic_DNA"/>
</dbReference>
<reference evidence="1 2" key="1">
    <citation type="submission" date="2020-08" db="EMBL/GenBank/DDBJ databases">
        <title>Genome public.</title>
        <authorList>
            <person name="Liu C."/>
            <person name="Sun Q."/>
        </authorList>
    </citation>
    <scope>NUCLEOTIDE SEQUENCE [LARGE SCALE GENOMIC DNA]</scope>
    <source>
        <strain evidence="1 2">NSJ-37</strain>
    </source>
</reference>
<organism evidence="1 2">
    <name type="scientific">Jutongia huaianensis</name>
    <dbReference type="NCBI Taxonomy" id="2763668"/>
    <lineage>
        <taxon>Bacteria</taxon>
        <taxon>Bacillati</taxon>
        <taxon>Bacillota</taxon>
        <taxon>Clostridia</taxon>
        <taxon>Lachnospirales</taxon>
        <taxon>Lachnospiraceae</taxon>
        <taxon>Jutongia</taxon>
    </lineage>
</organism>
<comment type="caution">
    <text evidence="1">The sequence shown here is derived from an EMBL/GenBank/DDBJ whole genome shotgun (WGS) entry which is preliminary data.</text>
</comment>
<dbReference type="RefSeq" id="WP_249297954.1">
    <property type="nucleotide sequence ID" value="NZ_JACRSX010000010.1"/>
</dbReference>
<evidence type="ECO:0000313" key="1">
    <source>
        <dbReference type="EMBL" id="MBC8562646.1"/>
    </source>
</evidence>
<dbReference type="InterPro" id="IPR027417">
    <property type="entry name" value="P-loop_NTPase"/>
</dbReference>
<accession>A0ABR7N1Y9</accession>